<gene>
    <name evidence="11" type="ORF">B5V51_13798</name>
</gene>
<dbReference type="GO" id="GO:0005886">
    <property type="term" value="C:plasma membrane"/>
    <property type="evidence" value="ECO:0007669"/>
    <property type="project" value="TreeGrafter"/>
</dbReference>
<evidence type="ECO:0000256" key="9">
    <source>
        <dbReference type="SAM" id="Phobius"/>
    </source>
</evidence>
<feature type="transmembrane region" description="Helical" evidence="9">
    <location>
        <begin position="783"/>
        <end position="804"/>
    </location>
</feature>
<evidence type="ECO:0000256" key="10">
    <source>
        <dbReference type="SAM" id="SignalP"/>
    </source>
</evidence>
<feature type="transmembrane region" description="Helical" evidence="9">
    <location>
        <begin position="671"/>
        <end position="694"/>
    </location>
</feature>
<dbReference type="PANTHER" id="PTHR12185:SF14">
    <property type="entry name" value="CHOLESTEROL UPTAKE PROTEIN 1"/>
    <property type="match status" value="1"/>
</dbReference>
<evidence type="ECO:0000256" key="5">
    <source>
        <dbReference type="ARBA" id="ARBA00022989"/>
    </source>
</evidence>
<protein>
    <submittedName>
        <fullName evidence="11">Uncharacterized protein</fullName>
    </submittedName>
</protein>
<name>A0A2A4IUB4_HELVI</name>
<keyword evidence="5 9" id="KW-1133">Transmembrane helix</keyword>
<feature type="transmembrane region" description="Helical" evidence="9">
    <location>
        <begin position="547"/>
        <end position="565"/>
    </location>
</feature>
<evidence type="ECO:0000313" key="11">
    <source>
        <dbReference type="EMBL" id="PCG62730.1"/>
    </source>
</evidence>
<keyword evidence="3 9" id="KW-0812">Transmembrane</keyword>
<dbReference type="GO" id="GO:0005764">
    <property type="term" value="C:lysosome"/>
    <property type="evidence" value="ECO:0007669"/>
    <property type="project" value="TreeGrafter"/>
</dbReference>
<feature type="transmembrane region" description="Helical" evidence="9">
    <location>
        <begin position="751"/>
        <end position="771"/>
    </location>
</feature>
<comment type="caution">
    <text evidence="11">The sequence shown here is derived from an EMBL/GenBank/DDBJ whole genome shotgun (WGS) entry which is preliminary data.</text>
</comment>
<evidence type="ECO:0000256" key="1">
    <source>
        <dbReference type="ARBA" id="ARBA00004141"/>
    </source>
</evidence>
<dbReference type="AlphaFoldDB" id="A0A2A4IUB4"/>
<feature type="transmembrane region" description="Helical" evidence="9">
    <location>
        <begin position="615"/>
        <end position="635"/>
    </location>
</feature>
<feature type="signal peptide" evidence="10">
    <location>
        <begin position="1"/>
        <end position="21"/>
    </location>
</feature>
<reference evidence="11" key="1">
    <citation type="submission" date="2017-09" db="EMBL/GenBank/DDBJ databases">
        <title>Contemporary evolution of a Lepidopteran species, Heliothis virescens, in response to modern agricultural practices.</title>
        <authorList>
            <person name="Fritz M.L."/>
            <person name="Deyonke A.M."/>
            <person name="Papanicolaou A."/>
            <person name="Micinski S."/>
            <person name="Westbrook J."/>
            <person name="Gould F."/>
        </authorList>
    </citation>
    <scope>NUCLEOTIDE SEQUENCE [LARGE SCALE GENOMIC DNA]</scope>
    <source>
        <strain evidence="11">HvINT-</strain>
        <tissue evidence="11">Whole body</tissue>
    </source>
</reference>
<feature type="transmembrane region" description="Helical" evidence="9">
    <location>
        <begin position="492"/>
        <end position="513"/>
    </location>
</feature>
<organism evidence="11">
    <name type="scientific">Heliothis virescens</name>
    <name type="common">Tobacco budworm moth</name>
    <dbReference type="NCBI Taxonomy" id="7102"/>
    <lineage>
        <taxon>Eukaryota</taxon>
        <taxon>Metazoa</taxon>
        <taxon>Ecdysozoa</taxon>
        <taxon>Arthropoda</taxon>
        <taxon>Hexapoda</taxon>
        <taxon>Insecta</taxon>
        <taxon>Pterygota</taxon>
        <taxon>Neoptera</taxon>
        <taxon>Endopterygota</taxon>
        <taxon>Lepidoptera</taxon>
        <taxon>Glossata</taxon>
        <taxon>Ditrysia</taxon>
        <taxon>Noctuoidea</taxon>
        <taxon>Noctuidae</taxon>
        <taxon>Heliothinae</taxon>
        <taxon>Heliothis</taxon>
    </lineage>
</organism>
<dbReference type="EMBL" id="NWSH01007994">
    <property type="protein sequence ID" value="PCG62730.1"/>
    <property type="molecule type" value="Genomic_DNA"/>
</dbReference>
<dbReference type="PANTHER" id="PTHR12185">
    <property type="entry name" value="SID1 TRANSMEMBRANE FAMILY MEMEBER"/>
    <property type="match status" value="1"/>
</dbReference>
<dbReference type="STRING" id="7102.A0A2A4IUB4"/>
<evidence type="ECO:0000256" key="6">
    <source>
        <dbReference type="ARBA" id="ARBA00023136"/>
    </source>
</evidence>
<dbReference type="Pfam" id="PF13965">
    <property type="entry name" value="SID-1_RNA_chan"/>
    <property type="match status" value="1"/>
</dbReference>
<comment type="subcellular location">
    <subcellularLocation>
        <location evidence="1">Membrane</location>
        <topology evidence="1">Multi-pass membrane protein</topology>
    </subcellularLocation>
</comment>
<proteinExistence type="inferred from homology"/>
<sequence length="869" mass="99554">MAFLGWLGIAFLIGLPYLCLQQNINKEEIIFHYNNTYKYNIPYTVSVNKSTEYILEFAGELENYDTPARVTVASDFANKTYPLFITARQQKGVFSWQLPMIVQTPIKLEQFTNISRTLCPHNNMFTEDEETCDVSTQNTPIIHLTSSSPDTIDVTILVETVTDFFVRLNSTTNLTTTPSQPMYYFFPFDQSNDLDLSYRHAKRKYMCDHETMGEYSHFLLKTNLETRSWLSRPKSVIVMIESDDDICAVVSIQNFSCPVFDNERDILYDGYYLTMTRRGGITLTQDTFPVGFYIVFIVKTTDEDCTDKARNATLPQLAQYIGWTEQEQVRLVTNDGRVKNFSFRIIQTISYQDYAIAAGAALAFFSSFYIAFIVAVICRRRVLAQGRAHEEEGRLTPPLVPHDDTNVPTARRRHVNVVDTSGESTSRQCLVGDGDVYTSQRTDGSSSSDTESDFSTLDDVNTDKDIYRLGGKLCVANLARCRPRVLSARSKMYLWNVLTVAVFYTLPVIQLVVTYQRLLNQSGNQDLCYFNFLCAHPLLVLSDFNHVYSNLGYVLLGLLFLMQVWRRHNTHQNKTPAQKELGIPQHFGLLYAMGIALVSEGLLSAAYHVCPNSMNFQFDTSFMYVTSVLCMVKIYQSRHPDINARAHATFGVLALIIFIGLVGVLNANFYFWIAFTVLHLVTCLIMTFQIYYLGRFKLDGGIIYRAARELVSRPLAAITPTYCGRCVLLIIANLANWAIAAYGVAQHSRDFASHLLLVLMSNLFLYTLFYIVMKLLHRESIRWYSWVFIAMTYSIWFGSSYFYLDQNTNWALTPAQSRQSNRQCSLLQLYDSHDIWHFLSSTAMFFSFNMYLTIDDNLSRTPRNNIMVF</sequence>
<keyword evidence="4 10" id="KW-0732">Signal</keyword>
<feature type="transmembrane region" description="Helical" evidence="9">
    <location>
        <begin position="835"/>
        <end position="854"/>
    </location>
</feature>
<dbReference type="GO" id="GO:0051033">
    <property type="term" value="F:RNA transmembrane transporter activity"/>
    <property type="evidence" value="ECO:0007669"/>
    <property type="project" value="TreeGrafter"/>
</dbReference>
<feature type="region of interest" description="Disordered" evidence="8">
    <location>
        <begin position="435"/>
        <end position="455"/>
    </location>
</feature>
<accession>A0A2A4IUB4</accession>
<comment type="similarity">
    <text evidence="2">Belongs to the SID1 family.</text>
</comment>
<dbReference type="GO" id="GO:0003725">
    <property type="term" value="F:double-stranded RNA binding"/>
    <property type="evidence" value="ECO:0007669"/>
    <property type="project" value="TreeGrafter"/>
</dbReference>
<feature type="transmembrane region" description="Helical" evidence="9">
    <location>
        <begin position="586"/>
        <end position="609"/>
    </location>
</feature>
<evidence type="ECO:0000256" key="3">
    <source>
        <dbReference type="ARBA" id="ARBA00022692"/>
    </source>
</evidence>
<evidence type="ECO:0000256" key="2">
    <source>
        <dbReference type="ARBA" id="ARBA00006618"/>
    </source>
</evidence>
<keyword evidence="6 9" id="KW-0472">Membrane</keyword>
<dbReference type="InterPro" id="IPR025958">
    <property type="entry name" value="SID1_TM_fam"/>
</dbReference>
<evidence type="ECO:0000256" key="4">
    <source>
        <dbReference type="ARBA" id="ARBA00022729"/>
    </source>
</evidence>
<evidence type="ECO:0000256" key="7">
    <source>
        <dbReference type="ARBA" id="ARBA00023180"/>
    </source>
</evidence>
<feature type="transmembrane region" description="Helical" evidence="9">
    <location>
        <begin position="647"/>
        <end position="665"/>
    </location>
</feature>
<feature type="transmembrane region" description="Helical" evidence="9">
    <location>
        <begin position="354"/>
        <end position="378"/>
    </location>
</feature>
<feature type="chain" id="PRO_5012923896" evidence="10">
    <location>
        <begin position="22"/>
        <end position="869"/>
    </location>
</feature>
<feature type="compositionally biased region" description="Low complexity" evidence="8">
    <location>
        <begin position="442"/>
        <end position="455"/>
    </location>
</feature>
<evidence type="ECO:0000256" key="8">
    <source>
        <dbReference type="SAM" id="MobiDB-lite"/>
    </source>
</evidence>
<keyword evidence="7" id="KW-0325">Glycoprotein</keyword>
<feature type="transmembrane region" description="Helical" evidence="9">
    <location>
        <begin position="715"/>
        <end position="739"/>
    </location>
</feature>